<dbReference type="AlphaFoldDB" id="A0A7E4VP26"/>
<feature type="domain" description="G-protein coupled receptors family 1 profile" evidence="6">
    <location>
        <begin position="48"/>
        <end position="331"/>
    </location>
</feature>
<dbReference type="PANTHER" id="PTHR46273">
    <property type="entry name" value="MYOSUPPRESSIN RECEPTOR 1, ISOFORM B-RELATED"/>
    <property type="match status" value="1"/>
</dbReference>
<dbReference type="InterPro" id="IPR017452">
    <property type="entry name" value="GPCR_Rhodpsn_7TM"/>
</dbReference>
<dbReference type="Gene3D" id="1.20.1070.10">
    <property type="entry name" value="Rhodopsin 7-helix transmembrane proteins"/>
    <property type="match status" value="1"/>
</dbReference>
<evidence type="ECO:0000256" key="4">
    <source>
        <dbReference type="ARBA" id="ARBA00023136"/>
    </source>
</evidence>
<feature type="transmembrane region" description="Helical" evidence="5">
    <location>
        <begin position="68"/>
        <end position="89"/>
    </location>
</feature>
<dbReference type="SUPFAM" id="SSF81321">
    <property type="entry name" value="Family A G protein-coupled receptor-like"/>
    <property type="match status" value="1"/>
</dbReference>
<feature type="transmembrane region" description="Helical" evidence="5">
    <location>
        <begin position="33"/>
        <end position="56"/>
    </location>
</feature>
<evidence type="ECO:0000313" key="8">
    <source>
        <dbReference type="WBParaSite" id="Pan_g23317.t1"/>
    </source>
</evidence>
<dbReference type="GO" id="GO:0008528">
    <property type="term" value="F:G protein-coupled peptide receptor activity"/>
    <property type="evidence" value="ECO:0007669"/>
    <property type="project" value="InterPro"/>
</dbReference>
<organism evidence="7 8">
    <name type="scientific">Panagrellus redivivus</name>
    <name type="common">Microworm</name>
    <dbReference type="NCBI Taxonomy" id="6233"/>
    <lineage>
        <taxon>Eukaryota</taxon>
        <taxon>Metazoa</taxon>
        <taxon>Ecdysozoa</taxon>
        <taxon>Nematoda</taxon>
        <taxon>Chromadorea</taxon>
        <taxon>Rhabditida</taxon>
        <taxon>Tylenchina</taxon>
        <taxon>Panagrolaimomorpha</taxon>
        <taxon>Panagrolaimoidea</taxon>
        <taxon>Panagrolaimidae</taxon>
        <taxon>Panagrellus</taxon>
    </lineage>
</organism>
<name>A0A7E4VP26_PANRE</name>
<comment type="subcellular location">
    <subcellularLocation>
        <location evidence="1">Membrane</location>
    </subcellularLocation>
</comment>
<feature type="transmembrane region" description="Helical" evidence="5">
    <location>
        <begin position="109"/>
        <end position="133"/>
    </location>
</feature>
<reference evidence="7" key="1">
    <citation type="journal article" date="2013" name="Genetics">
        <title>The draft genome and transcriptome of Panagrellus redivivus are shaped by the harsh demands of a free-living lifestyle.</title>
        <authorList>
            <person name="Srinivasan J."/>
            <person name="Dillman A.R."/>
            <person name="Macchietto M.G."/>
            <person name="Heikkinen L."/>
            <person name="Lakso M."/>
            <person name="Fracchia K.M."/>
            <person name="Antoshechkin I."/>
            <person name="Mortazavi A."/>
            <person name="Wong G."/>
            <person name="Sternberg P.W."/>
        </authorList>
    </citation>
    <scope>NUCLEOTIDE SEQUENCE [LARGE SCALE GENOMIC DNA]</scope>
    <source>
        <strain evidence="7">MT8872</strain>
    </source>
</reference>
<dbReference type="PANTHER" id="PTHR46273:SF2">
    <property type="entry name" value="G-PROTEIN COUPLED RECEPTORS FAMILY 1 PROFILE DOMAIN-CONTAINING PROTEIN"/>
    <property type="match status" value="1"/>
</dbReference>
<keyword evidence="7" id="KW-1185">Reference proteome</keyword>
<dbReference type="CDD" id="cd14978">
    <property type="entry name" value="7tmA_FMRFamide_R-like"/>
    <property type="match status" value="1"/>
</dbReference>
<feature type="transmembrane region" description="Helical" evidence="5">
    <location>
        <begin position="273"/>
        <end position="292"/>
    </location>
</feature>
<evidence type="ECO:0000313" key="7">
    <source>
        <dbReference type="Proteomes" id="UP000492821"/>
    </source>
</evidence>
<keyword evidence="2 5" id="KW-0812">Transmembrane</keyword>
<reference evidence="8" key="2">
    <citation type="submission" date="2020-10" db="UniProtKB">
        <authorList>
            <consortium name="WormBaseParasite"/>
        </authorList>
    </citation>
    <scope>IDENTIFICATION</scope>
</reference>
<dbReference type="InterPro" id="IPR019427">
    <property type="entry name" value="7TM_GPCR_serpentine_rcpt_Srw"/>
</dbReference>
<dbReference type="InterPro" id="IPR000276">
    <property type="entry name" value="GPCR_Rhodpsn"/>
</dbReference>
<dbReference type="PRINTS" id="PR00237">
    <property type="entry name" value="GPCRRHODOPSN"/>
</dbReference>
<dbReference type="Pfam" id="PF10324">
    <property type="entry name" value="7TM_GPCR_Srw"/>
    <property type="match status" value="1"/>
</dbReference>
<evidence type="ECO:0000256" key="5">
    <source>
        <dbReference type="SAM" id="Phobius"/>
    </source>
</evidence>
<dbReference type="InterPro" id="IPR053219">
    <property type="entry name" value="GPCR_Dmsr-1"/>
</dbReference>
<dbReference type="GO" id="GO:0005886">
    <property type="term" value="C:plasma membrane"/>
    <property type="evidence" value="ECO:0007669"/>
    <property type="project" value="TreeGrafter"/>
</dbReference>
<sequence>MCEADPPLFNHSDNDTVEFIKELKTFSARYNAIHPYLCLVICPLGILANMVHILVLTRRRMRRCSVNCVLMGIAVCDIVTMLSYLIYIIRFEILTRHFGISSFSYFWASALRFHATASIALHAITLYLCVLMAFIRWKAMRTTQSAFMRQPKIIWYVFATITLSVVAICVPTYMVHEVKPVRASSSKGDIVEFYDFWTVDISATALSNKCQLFKTNLWIIGVLLKVTPCILLLWFTSALMNRLHKNNVRRAMLLYTKSNKGARKRKQNYDRTTFTLVVVLFVFITTELPQGLLTMLNAHYTNDVHVVVYTNLANMLDILSLINCYAGFIAYCFLCSKYRQTFMMMVFSAPDKKCAVTAARCETYERSLRAYNAKDVSMAGLGMTTTINEINDANNNLGELNHSNNNLLSVPSVLIGSPTNECDAEDAEYDVDDDAMSSNPSDVLI</sequence>
<evidence type="ECO:0000256" key="3">
    <source>
        <dbReference type="ARBA" id="ARBA00022989"/>
    </source>
</evidence>
<dbReference type="PROSITE" id="PS50262">
    <property type="entry name" value="G_PROTEIN_RECEP_F1_2"/>
    <property type="match status" value="1"/>
</dbReference>
<feature type="transmembrane region" description="Helical" evidence="5">
    <location>
        <begin position="312"/>
        <end position="334"/>
    </location>
</feature>
<accession>A0A7E4VP26</accession>
<protein>
    <submittedName>
        <fullName evidence="8">G_PROTEIN_RECEP_F1_2 domain-containing protein</fullName>
    </submittedName>
</protein>
<evidence type="ECO:0000256" key="1">
    <source>
        <dbReference type="ARBA" id="ARBA00004370"/>
    </source>
</evidence>
<evidence type="ECO:0000259" key="6">
    <source>
        <dbReference type="PROSITE" id="PS50262"/>
    </source>
</evidence>
<keyword evidence="3 5" id="KW-1133">Transmembrane helix</keyword>
<dbReference type="Proteomes" id="UP000492821">
    <property type="component" value="Unassembled WGS sequence"/>
</dbReference>
<evidence type="ECO:0000256" key="2">
    <source>
        <dbReference type="ARBA" id="ARBA00022692"/>
    </source>
</evidence>
<proteinExistence type="predicted"/>
<feature type="transmembrane region" description="Helical" evidence="5">
    <location>
        <begin position="217"/>
        <end position="240"/>
    </location>
</feature>
<feature type="transmembrane region" description="Helical" evidence="5">
    <location>
        <begin position="153"/>
        <end position="174"/>
    </location>
</feature>
<dbReference type="WBParaSite" id="Pan_g23317.t1">
    <property type="protein sequence ID" value="Pan_g23317.t1"/>
    <property type="gene ID" value="Pan_g23317"/>
</dbReference>
<keyword evidence="4 5" id="KW-0472">Membrane</keyword>